<dbReference type="Proteomes" id="UP001180973">
    <property type="component" value="Unassembled WGS sequence"/>
</dbReference>
<evidence type="ECO:0000256" key="1">
    <source>
        <dbReference type="SAM" id="MobiDB-lite"/>
    </source>
</evidence>
<dbReference type="RefSeq" id="WP_311411725.1">
    <property type="nucleotide sequence ID" value="NZ_JAVRFL010000011.1"/>
</dbReference>
<evidence type="ECO:0008006" key="4">
    <source>
        <dbReference type="Google" id="ProtNLM"/>
    </source>
</evidence>
<comment type="caution">
    <text evidence="2">The sequence shown here is derived from an EMBL/GenBank/DDBJ whole genome shotgun (WGS) entry which is preliminary data.</text>
</comment>
<proteinExistence type="predicted"/>
<dbReference type="EMBL" id="JAVRFL010000011">
    <property type="protein sequence ID" value="MDT0529612.1"/>
    <property type="molecule type" value="Genomic_DNA"/>
</dbReference>
<feature type="compositionally biased region" description="Basic and acidic residues" evidence="1">
    <location>
        <begin position="42"/>
        <end position="69"/>
    </location>
</feature>
<reference evidence="2" key="1">
    <citation type="submission" date="2023-09" db="EMBL/GenBank/DDBJ databases">
        <title>30 novel species of actinomycetes from the DSMZ collection.</title>
        <authorList>
            <person name="Nouioui I."/>
        </authorList>
    </citation>
    <scope>NUCLEOTIDE SEQUENCE</scope>
    <source>
        <strain evidence="2">DSM 115977</strain>
    </source>
</reference>
<feature type="compositionally biased region" description="Low complexity" evidence="1">
    <location>
        <begin position="136"/>
        <end position="151"/>
    </location>
</feature>
<keyword evidence="3" id="KW-1185">Reference proteome</keyword>
<feature type="compositionally biased region" description="Low complexity" evidence="1">
    <location>
        <begin position="28"/>
        <end position="41"/>
    </location>
</feature>
<name>A0ABU2WX25_9ACTN</name>
<organism evidence="2 3">
    <name type="scientific">Micromonospora reichwaldensis</name>
    <dbReference type="NCBI Taxonomy" id="3075516"/>
    <lineage>
        <taxon>Bacteria</taxon>
        <taxon>Bacillati</taxon>
        <taxon>Actinomycetota</taxon>
        <taxon>Actinomycetes</taxon>
        <taxon>Micromonosporales</taxon>
        <taxon>Micromonosporaceae</taxon>
        <taxon>Micromonospora</taxon>
    </lineage>
</organism>
<accession>A0ABU2WX25</accession>
<feature type="region of interest" description="Disordered" evidence="1">
    <location>
        <begin position="1"/>
        <end position="158"/>
    </location>
</feature>
<protein>
    <recommendedName>
        <fullName evidence="4">DUF3618 domain-containing protein</fullName>
    </recommendedName>
</protein>
<gene>
    <name evidence="2" type="ORF">RM555_11500</name>
</gene>
<evidence type="ECO:0000313" key="2">
    <source>
        <dbReference type="EMBL" id="MDT0529612.1"/>
    </source>
</evidence>
<feature type="compositionally biased region" description="Pro residues" evidence="1">
    <location>
        <begin position="209"/>
        <end position="223"/>
    </location>
</feature>
<evidence type="ECO:0000313" key="3">
    <source>
        <dbReference type="Proteomes" id="UP001180973"/>
    </source>
</evidence>
<feature type="region of interest" description="Disordered" evidence="1">
    <location>
        <begin position="196"/>
        <end position="266"/>
    </location>
</feature>
<sequence length="266" mass="26999">MTQINPSRPPDGATGTAQQTRQEASRVGDQAAQAGGQVAHAAAEKGGHLAHTAAEKGAHAAHAAAEKGGHVAHAAAEQGGHVASEAGRQARNLTGEAGTQLRDQARAQQHRAADGLRGIGRELSSMAERSEDSGMAAQAVRRAADAAQQAAGWLDEREPGAVLHDVRSYARRHPGTFLAGAALAGMLVGRLTRNLTASGDGARGEGQPSMPPTEPGTAPPAAGPQPYERTAEAPYMPEGAYTGTARVRNASPSGRQGPDIPGGVAP</sequence>